<evidence type="ECO:0000313" key="2">
    <source>
        <dbReference type="EMBL" id="KAH0539279.1"/>
    </source>
</evidence>
<feature type="region of interest" description="Disordered" evidence="1">
    <location>
        <begin position="54"/>
        <end position="79"/>
    </location>
</feature>
<accession>A0AAV7HZZ9</accession>
<sequence length="111" mass="12324">MPFLFCGFVFNSSDDETREMPVASNNYWLPESAKILNLHANSAGWMSPYSRVQGAVEHTRTPGSEGEGGGLNSSKEQQQCRDVNKELEVIMVVGLLFWRGAGRARLLQGDF</sequence>
<proteinExistence type="predicted"/>
<comment type="caution">
    <text evidence="2">The sequence shown here is derived from an EMBL/GenBank/DDBJ whole genome shotgun (WGS) entry which is preliminary data.</text>
</comment>
<dbReference type="Proteomes" id="UP000826195">
    <property type="component" value="Unassembled WGS sequence"/>
</dbReference>
<name>A0AAV7HZZ9_COTGL</name>
<organism evidence="2 3">
    <name type="scientific">Cotesia glomerata</name>
    <name type="common">Lepidopteran parasitic wasp</name>
    <name type="synonym">Apanteles glomeratus</name>
    <dbReference type="NCBI Taxonomy" id="32391"/>
    <lineage>
        <taxon>Eukaryota</taxon>
        <taxon>Metazoa</taxon>
        <taxon>Ecdysozoa</taxon>
        <taxon>Arthropoda</taxon>
        <taxon>Hexapoda</taxon>
        <taxon>Insecta</taxon>
        <taxon>Pterygota</taxon>
        <taxon>Neoptera</taxon>
        <taxon>Endopterygota</taxon>
        <taxon>Hymenoptera</taxon>
        <taxon>Apocrita</taxon>
        <taxon>Ichneumonoidea</taxon>
        <taxon>Braconidae</taxon>
        <taxon>Microgastrinae</taxon>
        <taxon>Cotesia</taxon>
    </lineage>
</organism>
<protein>
    <submittedName>
        <fullName evidence="2">Uncharacterized protein</fullName>
    </submittedName>
</protein>
<dbReference type="AlphaFoldDB" id="A0AAV7HZZ9"/>
<evidence type="ECO:0000256" key="1">
    <source>
        <dbReference type="SAM" id="MobiDB-lite"/>
    </source>
</evidence>
<gene>
    <name evidence="2" type="ORF">KQX54_003494</name>
</gene>
<dbReference type="EMBL" id="JAHXZJ010002609">
    <property type="protein sequence ID" value="KAH0539279.1"/>
    <property type="molecule type" value="Genomic_DNA"/>
</dbReference>
<evidence type="ECO:0000313" key="3">
    <source>
        <dbReference type="Proteomes" id="UP000826195"/>
    </source>
</evidence>
<reference evidence="2 3" key="1">
    <citation type="journal article" date="2021" name="J. Hered.">
        <title>A chromosome-level genome assembly of the parasitoid wasp, Cotesia glomerata (Hymenoptera: Braconidae).</title>
        <authorList>
            <person name="Pinto B.J."/>
            <person name="Weis J.J."/>
            <person name="Gamble T."/>
            <person name="Ode P.J."/>
            <person name="Paul R."/>
            <person name="Zaspel J.M."/>
        </authorList>
    </citation>
    <scope>NUCLEOTIDE SEQUENCE [LARGE SCALE GENOMIC DNA]</scope>
    <source>
        <strain evidence="2">CgM1</strain>
    </source>
</reference>
<keyword evidence="3" id="KW-1185">Reference proteome</keyword>